<dbReference type="RefSeq" id="WP_078706523.1">
    <property type="nucleotide sequence ID" value="NZ_FUXL01000001.1"/>
</dbReference>
<dbReference type="PANTHER" id="PTHR11496">
    <property type="entry name" value="ALCOHOL DEHYDROGENASE"/>
    <property type="match status" value="1"/>
</dbReference>
<comment type="catalytic activity">
    <reaction evidence="5">
        <text>a primary alcohol + NAD(+) = an aldehyde + NADH + H(+)</text>
        <dbReference type="Rhea" id="RHEA:10736"/>
        <dbReference type="ChEBI" id="CHEBI:15378"/>
        <dbReference type="ChEBI" id="CHEBI:15734"/>
        <dbReference type="ChEBI" id="CHEBI:17478"/>
        <dbReference type="ChEBI" id="CHEBI:57540"/>
        <dbReference type="ChEBI" id="CHEBI:57945"/>
        <dbReference type="EC" id="1.1.1.1"/>
    </reaction>
</comment>
<name>A0A1T4LH90_9HYPH</name>
<evidence type="ECO:0000259" key="7">
    <source>
        <dbReference type="Pfam" id="PF25137"/>
    </source>
</evidence>
<keyword evidence="3" id="KW-0560">Oxidoreductase</keyword>
<dbReference type="InterPro" id="IPR056798">
    <property type="entry name" value="ADH_Fe_C"/>
</dbReference>
<evidence type="ECO:0000313" key="9">
    <source>
        <dbReference type="Proteomes" id="UP000190135"/>
    </source>
</evidence>
<dbReference type="InterPro" id="IPR001670">
    <property type="entry name" value="ADH_Fe/GldA"/>
</dbReference>
<evidence type="ECO:0000256" key="4">
    <source>
        <dbReference type="ARBA" id="ARBA00023027"/>
    </source>
</evidence>
<dbReference type="Proteomes" id="UP000190135">
    <property type="component" value="Unassembled WGS sequence"/>
</dbReference>
<feature type="domain" description="Fe-containing alcohol dehydrogenase-like C-terminal" evidence="7">
    <location>
        <begin position="190"/>
        <end position="385"/>
    </location>
</feature>
<dbReference type="Gene3D" id="1.20.1090.10">
    <property type="entry name" value="Dehydroquinate synthase-like - alpha domain"/>
    <property type="match status" value="1"/>
</dbReference>
<dbReference type="OrthoDB" id="9815791at2"/>
<proteinExistence type="inferred from homology"/>
<comment type="cofactor">
    <cofactor evidence="1">
        <name>Fe cation</name>
        <dbReference type="ChEBI" id="CHEBI:24875"/>
    </cofactor>
</comment>
<dbReference type="Pfam" id="PF00465">
    <property type="entry name" value="Fe-ADH"/>
    <property type="match status" value="1"/>
</dbReference>
<dbReference type="GO" id="GO:0004022">
    <property type="term" value="F:alcohol dehydrogenase (NAD+) activity"/>
    <property type="evidence" value="ECO:0007669"/>
    <property type="project" value="UniProtKB-EC"/>
</dbReference>
<reference evidence="8 9" key="1">
    <citation type="submission" date="2017-02" db="EMBL/GenBank/DDBJ databases">
        <authorList>
            <person name="Peterson S.W."/>
        </authorList>
    </citation>
    <scope>NUCLEOTIDE SEQUENCE [LARGE SCALE GENOMIC DNA]</scope>
    <source>
        <strain evidence="8 9">USBA 369</strain>
    </source>
</reference>
<comment type="similarity">
    <text evidence="2">Belongs to the iron-containing alcohol dehydrogenase family.</text>
</comment>
<gene>
    <name evidence="8" type="ORF">SAMN05428963_101220</name>
</gene>
<evidence type="ECO:0000256" key="3">
    <source>
        <dbReference type="ARBA" id="ARBA00023002"/>
    </source>
</evidence>
<accession>A0A1T4LH90</accession>
<dbReference type="PROSITE" id="PS00913">
    <property type="entry name" value="ADH_IRON_1"/>
    <property type="match status" value="1"/>
</dbReference>
<dbReference type="EMBL" id="FUXL01000001">
    <property type="protein sequence ID" value="SJZ54152.1"/>
    <property type="molecule type" value="Genomic_DNA"/>
</dbReference>
<keyword evidence="9" id="KW-1185">Reference proteome</keyword>
<keyword evidence="4" id="KW-0520">NAD</keyword>
<dbReference type="FunFam" id="3.40.50.1970:FF:000003">
    <property type="entry name" value="Alcohol dehydrogenase, iron-containing"/>
    <property type="match status" value="1"/>
</dbReference>
<evidence type="ECO:0000256" key="2">
    <source>
        <dbReference type="ARBA" id="ARBA00007358"/>
    </source>
</evidence>
<dbReference type="STRING" id="1365950.SAMN05428963_101220"/>
<dbReference type="Pfam" id="PF25137">
    <property type="entry name" value="ADH_Fe_C"/>
    <property type="match status" value="1"/>
</dbReference>
<dbReference type="AlphaFoldDB" id="A0A1T4LH90"/>
<evidence type="ECO:0000256" key="5">
    <source>
        <dbReference type="ARBA" id="ARBA00049243"/>
    </source>
</evidence>
<organism evidence="8 9">
    <name type="scientific">Consotaella salsifontis</name>
    <dbReference type="NCBI Taxonomy" id="1365950"/>
    <lineage>
        <taxon>Bacteria</taxon>
        <taxon>Pseudomonadati</taxon>
        <taxon>Pseudomonadota</taxon>
        <taxon>Alphaproteobacteria</taxon>
        <taxon>Hyphomicrobiales</taxon>
        <taxon>Aurantimonadaceae</taxon>
        <taxon>Consotaella</taxon>
    </lineage>
</organism>
<feature type="domain" description="Alcohol dehydrogenase iron-type/glycerol dehydrogenase GldA" evidence="6">
    <location>
        <begin position="9"/>
        <end position="179"/>
    </location>
</feature>
<evidence type="ECO:0000313" key="8">
    <source>
        <dbReference type="EMBL" id="SJZ54152.1"/>
    </source>
</evidence>
<sequence length="389" mass="41409">MKSFNYYQPTRLLFGSGRRSEAGAAAKTLADSALFVVDPVLLKVAADKVEDVQKSLSEAGVRAVTFSDVVPNPTLDAIQRGAEIAKSEGVKAVIGMGGGSAIDTAKAIAVAATHPGTAWDYLYFKKAPTSATLPIMAINTTSGTGTQTSKVSVFTNTEESCKSAMWNDNLLCRIAIIDPELMLSLPTGVTASTGFDIFTHTFESYINTGASEAVDAIALDAIARVLRSLPVAVVNGSNLSAREDLAWADTLAGQCLANVGTTLPHAAGQPISGHFPKVSHGESLAVIYPAFAEFTWRGAVGKFAKVARMFNPALSTASEEVAAQSLELEIERFLKMIGLYRRLDDFGITPADIPPILAHAMEFPDSQGNPIVPSEEDMRQIYMKSFRKA</sequence>
<dbReference type="GO" id="GO:0046872">
    <property type="term" value="F:metal ion binding"/>
    <property type="evidence" value="ECO:0007669"/>
    <property type="project" value="InterPro"/>
</dbReference>
<dbReference type="Gene3D" id="3.40.50.1970">
    <property type="match status" value="1"/>
</dbReference>
<evidence type="ECO:0000256" key="1">
    <source>
        <dbReference type="ARBA" id="ARBA00001962"/>
    </source>
</evidence>
<protein>
    <submittedName>
        <fullName evidence="8">Alcohol dehydrogenase, class IV</fullName>
    </submittedName>
</protein>
<evidence type="ECO:0000259" key="6">
    <source>
        <dbReference type="Pfam" id="PF00465"/>
    </source>
</evidence>
<dbReference type="InterPro" id="IPR039697">
    <property type="entry name" value="Alcohol_dehydrogenase_Fe"/>
</dbReference>
<dbReference type="CDD" id="cd08185">
    <property type="entry name" value="Fe-ADH-like"/>
    <property type="match status" value="1"/>
</dbReference>
<dbReference type="InterPro" id="IPR018211">
    <property type="entry name" value="ADH_Fe_CS"/>
</dbReference>
<dbReference type="SUPFAM" id="SSF56796">
    <property type="entry name" value="Dehydroquinate synthase-like"/>
    <property type="match status" value="1"/>
</dbReference>
<dbReference type="PANTHER" id="PTHR11496:SF102">
    <property type="entry name" value="ALCOHOL DEHYDROGENASE 4"/>
    <property type="match status" value="1"/>
</dbReference>